<reference evidence="3 4" key="1">
    <citation type="journal article" date="2018" name="Front. Plant Sci.">
        <title>Red Clover (Trifolium pratense) and Zigzag Clover (T. medium) - A Picture of Genomic Similarities and Differences.</title>
        <authorList>
            <person name="Dluhosova J."/>
            <person name="Istvanek J."/>
            <person name="Nedelnik J."/>
            <person name="Repkova J."/>
        </authorList>
    </citation>
    <scope>NUCLEOTIDE SEQUENCE [LARGE SCALE GENOMIC DNA]</scope>
    <source>
        <strain evidence="4">cv. 10/8</strain>
        <tissue evidence="3">Leaf</tissue>
    </source>
</reference>
<keyword evidence="1" id="KW-1017">Isopeptide bond</keyword>
<dbReference type="PROSITE" id="PS50053">
    <property type="entry name" value="UBIQUITIN_2"/>
    <property type="match status" value="1"/>
</dbReference>
<dbReference type="Pfam" id="PF00240">
    <property type="entry name" value="ubiquitin"/>
    <property type="match status" value="1"/>
</dbReference>
<evidence type="ECO:0000313" key="4">
    <source>
        <dbReference type="Proteomes" id="UP000265520"/>
    </source>
</evidence>
<dbReference type="InterPro" id="IPR019956">
    <property type="entry name" value="Ubiquitin_dom"/>
</dbReference>
<dbReference type="InterPro" id="IPR000626">
    <property type="entry name" value="Ubiquitin-like_dom"/>
</dbReference>
<dbReference type="AlphaFoldDB" id="A0A392VAW5"/>
<dbReference type="PANTHER" id="PTHR10666">
    <property type="entry name" value="UBIQUITIN"/>
    <property type="match status" value="1"/>
</dbReference>
<dbReference type="InterPro" id="IPR050158">
    <property type="entry name" value="Ubiquitin_ubiquitin-like"/>
</dbReference>
<evidence type="ECO:0000259" key="2">
    <source>
        <dbReference type="PROSITE" id="PS50053"/>
    </source>
</evidence>
<sequence>NMISLRVESSDMIVDVKKKISDKAGIPVHNQCLIFAGEPLEDNLTLANYNIQEKSTIYLVIRLIAN</sequence>
<dbReference type="PROSITE" id="PS00299">
    <property type="entry name" value="UBIQUITIN_1"/>
    <property type="match status" value="1"/>
</dbReference>
<dbReference type="Proteomes" id="UP000265520">
    <property type="component" value="Unassembled WGS sequence"/>
</dbReference>
<dbReference type="Gene3D" id="3.10.20.90">
    <property type="entry name" value="Phosphatidylinositol 3-kinase Catalytic Subunit, Chain A, domain 1"/>
    <property type="match status" value="1"/>
</dbReference>
<dbReference type="PRINTS" id="PR00348">
    <property type="entry name" value="UBIQUITIN"/>
</dbReference>
<dbReference type="GO" id="GO:0003729">
    <property type="term" value="F:mRNA binding"/>
    <property type="evidence" value="ECO:0007669"/>
    <property type="project" value="UniProtKB-ARBA"/>
</dbReference>
<dbReference type="FunFam" id="3.10.20.90:FF:000205">
    <property type="entry name" value="2'-5'-oligoadenylate synthase-like protein 2"/>
    <property type="match status" value="1"/>
</dbReference>
<dbReference type="EMBL" id="LXQA011111804">
    <property type="protein sequence ID" value="MCI85287.1"/>
    <property type="molecule type" value="Genomic_DNA"/>
</dbReference>
<name>A0A392VAW5_9FABA</name>
<comment type="caution">
    <text evidence="3">The sequence shown here is derived from an EMBL/GenBank/DDBJ whole genome shotgun (WGS) entry which is preliminary data.</text>
</comment>
<dbReference type="SMART" id="SM00213">
    <property type="entry name" value="UBQ"/>
    <property type="match status" value="1"/>
</dbReference>
<keyword evidence="4" id="KW-1185">Reference proteome</keyword>
<accession>A0A392VAW5</accession>
<evidence type="ECO:0000256" key="1">
    <source>
        <dbReference type="ARBA" id="ARBA00022499"/>
    </source>
</evidence>
<evidence type="ECO:0000313" key="3">
    <source>
        <dbReference type="EMBL" id="MCI85287.1"/>
    </source>
</evidence>
<organism evidence="3 4">
    <name type="scientific">Trifolium medium</name>
    <dbReference type="NCBI Taxonomy" id="97028"/>
    <lineage>
        <taxon>Eukaryota</taxon>
        <taxon>Viridiplantae</taxon>
        <taxon>Streptophyta</taxon>
        <taxon>Embryophyta</taxon>
        <taxon>Tracheophyta</taxon>
        <taxon>Spermatophyta</taxon>
        <taxon>Magnoliopsida</taxon>
        <taxon>eudicotyledons</taxon>
        <taxon>Gunneridae</taxon>
        <taxon>Pentapetalae</taxon>
        <taxon>rosids</taxon>
        <taxon>fabids</taxon>
        <taxon>Fabales</taxon>
        <taxon>Fabaceae</taxon>
        <taxon>Papilionoideae</taxon>
        <taxon>50 kb inversion clade</taxon>
        <taxon>NPAAA clade</taxon>
        <taxon>Hologalegina</taxon>
        <taxon>IRL clade</taxon>
        <taxon>Trifolieae</taxon>
        <taxon>Trifolium</taxon>
    </lineage>
</organism>
<feature type="non-terminal residue" evidence="3">
    <location>
        <position position="1"/>
    </location>
</feature>
<feature type="domain" description="Ubiquitin-like" evidence="2">
    <location>
        <begin position="1"/>
        <end position="66"/>
    </location>
</feature>
<dbReference type="SUPFAM" id="SSF54236">
    <property type="entry name" value="Ubiquitin-like"/>
    <property type="match status" value="1"/>
</dbReference>
<proteinExistence type="predicted"/>
<protein>
    <submittedName>
        <fullName evidence="3">Ubiquitin</fullName>
    </submittedName>
</protein>
<dbReference type="InterPro" id="IPR019954">
    <property type="entry name" value="Ubiquitin_CS"/>
</dbReference>
<dbReference type="InterPro" id="IPR029071">
    <property type="entry name" value="Ubiquitin-like_domsf"/>
</dbReference>